<gene>
    <name evidence="2" type="ORF">SAMN06265360_111144</name>
</gene>
<keyword evidence="1" id="KW-0812">Transmembrane</keyword>
<dbReference type="RefSeq" id="WP_089301760.1">
    <property type="nucleotide sequence ID" value="NZ_FZNW01000011.1"/>
</dbReference>
<keyword evidence="1" id="KW-0472">Membrane</keyword>
<dbReference type="AlphaFoldDB" id="A0A238XNY8"/>
<evidence type="ECO:0000313" key="2">
    <source>
        <dbReference type="EMBL" id="SNR60298.1"/>
    </source>
</evidence>
<accession>A0A238XNY8</accession>
<proteinExistence type="predicted"/>
<sequence>MRFPGTTRIYFDRWDVLFGMYLVVVLSAVVFALVAPVQWATFIQEAWGWLFGRIEEWVRGLPFLVPR</sequence>
<feature type="transmembrane region" description="Helical" evidence="1">
    <location>
        <begin position="20"/>
        <end position="43"/>
    </location>
</feature>
<evidence type="ECO:0000313" key="3">
    <source>
        <dbReference type="Proteomes" id="UP000198348"/>
    </source>
</evidence>
<keyword evidence="1" id="KW-1133">Transmembrane helix</keyword>
<name>A0A238XNY8_9PSEU</name>
<protein>
    <submittedName>
        <fullName evidence="2">Uncharacterized protein</fullName>
    </submittedName>
</protein>
<reference evidence="2 3" key="1">
    <citation type="submission" date="2017-06" db="EMBL/GenBank/DDBJ databases">
        <authorList>
            <person name="Kim H.J."/>
            <person name="Triplett B.A."/>
        </authorList>
    </citation>
    <scope>NUCLEOTIDE SEQUENCE [LARGE SCALE GENOMIC DNA]</scope>
    <source>
        <strain evidence="2 3">DSM 45207</strain>
    </source>
</reference>
<dbReference type="Proteomes" id="UP000198348">
    <property type="component" value="Unassembled WGS sequence"/>
</dbReference>
<organism evidence="2 3">
    <name type="scientific">Haloechinothrix alba</name>
    <dbReference type="NCBI Taxonomy" id="664784"/>
    <lineage>
        <taxon>Bacteria</taxon>
        <taxon>Bacillati</taxon>
        <taxon>Actinomycetota</taxon>
        <taxon>Actinomycetes</taxon>
        <taxon>Pseudonocardiales</taxon>
        <taxon>Pseudonocardiaceae</taxon>
        <taxon>Haloechinothrix</taxon>
    </lineage>
</organism>
<evidence type="ECO:0000256" key="1">
    <source>
        <dbReference type="SAM" id="Phobius"/>
    </source>
</evidence>
<keyword evidence="3" id="KW-1185">Reference proteome</keyword>
<dbReference type="EMBL" id="FZNW01000011">
    <property type="protein sequence ID" value="SNR60298.1"/>
    <property type="molecule type" value="Genomic_DNA"/>
</dbReference>